<sequence length="64" mass="7517">MSIKEYSKIVIMTDEGKLLIIQPKSWTFATKMEEKELLDLIFKDKYITTTAIIPRMFSTSKLEE</sequence>
<protein>
    <submittedName>
        <fullName evidence="1">Uncharacterized protein</fullName>
    </submittedName>
</protein>
<proteinExistence type="predicted"/>
<dbReference type="EMBL" id="BART01006573">
    <property type="protein sequence ID" value="GAG65997.1"/>
    <property type="molecule type" value="Genomic_DNA"/>
</dbReference>
<evidence type="ECO:0000313" key="1">
    <source>
        <dbReference type="EMBL" id="GAG65997.1"/>
    </source>
</evidence>
<organism evidence="1">
    <name type="scientific">marine sediment metagenome</name>
    <dbReference type="NCBI Taxonomy" id="412755"/>
    <lineage>
        <taxon>unclassified sequences</taxon>
        <taxon>metagenomes</taxon>
        <taxon>ecological metagenomes</taxon>
    </lineage>
</organism>
<name>X1A796_9ZZZZ</name>
<reference evidence="1" key="1">
    <citation type="journal article" date="2014" name="Front. Microbiol.">
        <title>High frequency of phylogenetically diverse reductive dehalogenase-homologous genes in deep subseafloor sedimentary metagenomes.</title>
        <authorList>
            <person name="Kawai M."/>
            <person name="Futagami T."/>
            <person name="Toyoda A."/>
            <person name="Takaki Y."/>
            <person name="Nishi S."/>
            <person name="Hori S."/>
            <person name="Arai W."/>
            <person name="Tsubouchi T."/>
            <person name="Morono Y."/>
            <person name="Uchiyama I."/>
            <person name="Ito T."/>
            <person name="Fujiyama A."/>
            <person name="Inagaki F."/>
            <person name="Takami H."/>
        </authorList>
    </citation>
    <scope>NUCLEOTIDE SEQUENCE</scope>
    <source>
        <strain evidence="1">Expedition CK06-06</strain>
    </source>
</reference>
<gene>
    <name evidence="1" type="ORF">S01H4_14994</name>
</gene>
<dbReference type="AlphaFoldDB" id="X1A796"/>
<comment type="caution">
    <text evidence="1">The sequence shown here is derived from an EMBL/GenBank/DDBJ whole genome shotgun (WGS) entry which is preliminary data.</text>
</comment>
<accession>X1A796</accession>